<comment type="similarity">
    <text evidence="1">Belongs to the sulfatase family.</text>
</comment>
<evidence type="ECO:0000256" key="3">
    <source>
        <dbReference type="ARBA" id="ARBA00022801"/>
    </source>
</evidence>
<keyword evidence="3" id="KW-0378">Hydrolase</keyword>
<sequence>MLLLKRLFHFFILALLLSSCAGRVDNPPNVIVILADDLGWAGLSSYGGMGIESPELDALAENGVKCNQFYAASSVCTPTRVALLTGRYQQRVGLDHIYYYCERDKGLDPAENPLIQKAFKAAGYTTGIFGKWHLGSGEKYLPSSAGFDEFTGFLDGNIDFISKHNTESEVDWYEHHQPVDREGYVTHLLNDAVADFIEENKDQPFFAYIPHAAVHVPMQGPDDPALRTDDFYAYRADGKMDSTDYMRRYTQMVKAMDEGVGQMMETLRKHDLEENTLIIFTSDNGGERIGMRQGRVNGPFRGHKELLYEGGIRVPAIFYWKGKLQAGLTNDTPMFIQDLFPTICEAVNMPYPEKWKSDGQSFWSNLAEDKPAEARDMVWMHREKMAFRRGDMKLLRLRNKQVELYNMKTDPFEKHNLANDPAYANLVEELIQAGDDWQKEVATGYPGSREIGVYEDIDWPCKRDLEAFNSRAK</sequence>
<dbReference type="Gene3D" id="3.30.1120.10">
    <property type="match status" value="1"/>
</dbReference>
<proteinExistence type="inferred from homology"/>
<dbReference type="AlphaFoldDB" id="A0AAN4VZL6"/>
<keyword evidence="2" id="KW-0479">Metal-binding</keyword>
<dbReference type="Pfam" id="PF00884">
    <property type="entry name" value="Sulfatase"/>
    <property type="match status" value="1"/>
</dbReference>
<keyword evidence="4" id="KW-0106">Calcium</keyword>
<dbReference type="PANTHER" id="PTHR42693:SF33">
    <property type="entry name" value="ARYLSULFATASE"/>
    <property type="match status" value="1"/>
</dbReference>
<feature type="signal peptide" evidence="5">
    <location>
        <begin position="1"/>
        <end position="21"/>
    </location>
</feature>
<dbReference type="PROSITE" id="PS51257">
    <property type="entry name" value="PROKAR_LIPOPROTEIN"/>
    <property type="match status" value="1"/>
</dbReference>
<dbReference type="Gene3D" id="3.40.720.10">
    <property type="entry name" value="Alkaline Phosphatase, subunit A"/>
    <property type="match status" value="1"/>
</dbReference>
<keyword evidence="5" id="KW-0732">Signal</keyword>
<dbReference type="SUPFAM" id="SSF53649">
    <property type="entry name" value="Alkaline phosphatase-like"/>
    <property type="match status" value="1"/>
</dbReference>
<dbReference type="InterPro" id="IPR017850">
    <property type="entry name" value="Alkaline_phosphatase_core_sf"/>
</dbReference>
<dbReference type="PANTHER" id="PTHR42693">
    <property type="entry name" value="ARYLSULFATASE FAMILY MEMBER"/>
    <property type="match status" value="1"/>
</dbReference>
<accession>A0AAN4VZL6</accession>
<evidence type="ECO:0000256" key="1">
    <source>
        <dbReference type="ARBA" id="ARBA00008779"/>
    </source>
</evidence>
<dbReference type="PROSITE" id="PS00523">
    <property type="entry name" value="SULFATASE_1"/>
    <property type="match status" value="1"/>
</dbReference>
<comment type="caution">
    <text evidence="7">The sequence shown here is derived from an EMBL/GenBank/DDBJ whole genome shotgun (WGS) entry which is preliminary data.</text>
</comment>
<dbReference type="RefSeq" id="WP_338237291.1">
    <property type="nucleotide sequence ID" value="NZ_BQKE01000001.1"/>
</dbReference>
<gene>
    <name evidence="7" type="ORF">PEDI_24000</name>
</gene>
<organism evidence="7 8">
    <name type="scientific">Persicobacter diffluens</name>
    <dbReference type="NCBI Taxonomy" id="981"/>
    <lineage>
        <taxon>Bacteria</taxon>
        <taxon>Pseudomonadati</taxon>
        <taxon>Bacteroidota</taxon>
        <taxon>Cytophagia</taxon>
        <taxon>Cytophagales</taxon>
        <taxon>Persicobacteraceae</taxon>
        <taxon>Persicobacter</taxon>
    </lineage>
</organism>
<name>A0AAN4VZL6_9BACT</name>
<feature type="domain" description="Sulfatase N-terminal" evidence="6">
    <location>
        <begin position="28"/>
        <end position="348"/>
    </location>
</feature>
<dbReference type="EMBL" id="BQKE01000001">
    <property type="protein sequence ID" value="GJM61848.1"/>
    <property type="molecule type" value="Genomic_DNA"/>
</dbReference>
<feature type="chain" id="PRO_5042896799" evidence="5">
    <location>
        <begin position="22"/>
        <end position="473"/>
    </location>
</feature>
<protein>
    <submittedName>
        <fullName evidence="7">N-acetylgalactosamine-6-sulfatase</fullName>
    </submittedName>
</protein>
<evidence type="ECO:0000256" key="4">
    <source>
        <dbReference type="ARBA" id="ARBA00022837"/>
    </source>
</evidence>
<keyword evidence="8" id="KW-1185">Reference proteome</keyword>
<dbReference type="Proteomes" id="UP001310022">
    <property type="component" value="Unassembled WGS sequence"/>
</dbReference>
<dbReference type="InterPro" id="IPR000917">
    <property type="entry name" value="Sulfatase_N"/>
</dbReference>
<dbReference type="InterPro" id="IPR024607">
    <property type="entry name" value="Sulfatase_CS"/>
</dbReference>
<evidence type="ECO:0000313" key="7">
    <source>
        <dbReference type="EMBL" id="GJM61848.1"/>
    </source>
</evidence>
<evidence type="ECO:0000256" key="5">
    <source>
        <dbReference type="SAM" id="SignalP"/>
    </source>
</evidence>
<dbReference type="GO" id="GO:0004065">
    <property type="term" value="F:arylsulfatase activity"/>
    <property type="evidence" value="ECO:0007669"/>
    <property type="project" value="TreeGrafter"/>
</dbReference>
<evidence type="ECO:0000259" key="6">
    <source>
        <dbReference type="Pfam" id="PF00884"/>
    </source>
</evidence>
<evidence type="ECO:0000256" key="2">
    <source>
        <dbReference type="ARBA" id="ARBA00022723"/>
    </source>
</evidence>
<reference evidence="7 8" key="1">
    <citation type="submission" date="2021-12" db="EMBL/GenBank/DDBJ databases">
        <title>Genome sequencing of bacteria with rrn-lacking chromosome and rrn-plasmid.</title>
        <authorList>
            <person name="Anda M."/>
            <person name="Iwasaki W."/>
        </authorList>
    </citation>
    <scope>NUCLEOTIDE SEQUENCE [LARGE SCALE GENOMIC DNA]</scope>
    <source>
        <strain evidence="7 8">NBRC 15940</strain>
    </source>
</reference>
<dbReference type="InterPro" id="IPR050738">
    <property type="entry name" value="Sulfatase"/>
</dbReference>
<dbReference type="GO" id="GO:0046872">
    <property type="term" value="F:metal ion binding"/>
    <property type="evidence" value="ECO:0007669"/>
    <property type="project" value="UniProtKB-KW"/>
</dbReference>
<evidence type="ECO:0000313" key="8">
    <source>
        <dbReference type="Proteomes" id="UP001310022"/>
    </source>
</evidence>